<dbReference type="InterPro" id="IPR011009">
    <property type="entry name" value="Kinase-like_dom_sf"/>
</dbReference>
<evidence type="ECO:0000256" key="6">
    <source>
        <dbReference type="SAM" id="MobiDB-lite"/>
    </source>
</evidence>
<dbReference type="PANTHER" id="PTHR43289">
    <property type="entry name" value="MITOGEN-ACTIVATED PROTEIN KINASE KINASE KINASE 20-RELATED"/>
    <property type="match status" value="1"/>
</dbReference>
<dbReference type="Gene3D" id="1.10.510.10">
    <property type="entry name" value="Transferase(Phosphotransferase) domain 1"/>
    <property type="match status" value="1"/>
</dbReference>
<dbReference type="RefSeq" id="WP_136935476.1">
    <property type="nucleotide sequence ID" value="NZ_SSMQ01000088.1"/>
</dbReference>
<dbReference type="GO" id="GO:0005524">
    <property type="term" value="F:ATP binding"/>
    <property type="evidence" value="ECO:0007669"/>
    <property type="project" value="UniProtKB-UniRule"/>
</dbReference>
<keyword evidence="2 5" id="KW-0547">Nucleotide-binding</keyword>
<dbReference type="Gene3D" id="3.30.200.20">
    <property type="entry name" value="Phosphorylase Kinase, domain 1"/>
    <property type="match status" value="1"/>
</dbReference>
<dbReference type="EMBL" id="SSMQ01000088">
    <property type="protein sequence ID" value="TKC96406.1"/>
    <property type="molecule type" value="Genomic_DNA"/>
</dbReference>
<dbReference type="PROSITE" id="PS00107">
    <property type="entry name" value="PROTEIN_KINASE_ATP"/>
    <property type="match status" value="1"/>
</dbReference>
<keyword evidence="7" id="KW-0812">Transmembrane</keyword>
<dbReference type="SMART" id="SM00220">
    <property type="entry name" value="S_TKc"/>
    <property type="match status" value="1"/>
</dbReference>
<keyword evidence="7" id="KW-0472">Membrane</keyword>
<dbReference type="AlphaFoldDB" id="A0A4V5PKP4"/>
<keyword evidence="10" id="KW-1185">Reference proteome</keyword>
<comment type="caution">
    <text evidence="9">The sequence shown here is derived from an EMBL/GenBank/DDBJ whole genome shotgun (WGS) entry which is preliminary data.</text>
</comment>
<evidence type="ECO:0000256" key="4">
    <source>
        <dbReference type="ARBA" id="ARBA00022840"/>
    </source>
</evidence>
<keyword evidence="1" id="KW-0808">Transferase</keyword>
<feature type="region of interest" description="Disordered" evidence="6">
    <location>
        <begin position="439"/>
        <end position="527"/>
    </location>
</feature>
<proteinExistence type="predicted"/>
<dbReference type="PANTHER" id="PTHR43289:SF30">
    <property type="entry name" value="NON-SPECIFIC SERINE_THREONINE PROTEIN KINASE"/>
    <property type="match status" value="1"/>
</dbReference>
<dbReference type="CDD" id="cd14014">
    <property type="entry name" value="STKc_PknB_like"/>
    <property type="match status" value="1"/>
</dbReference>
<evidence type="ECO:0000313" key="9">
    <source>
        <dbReference type="EMBL" id="TKC96406.1"/>
    </source>
</evidence>
<dbReference type="SUPFAM" id="SSF56112">
    <property type="entry name" value="Protein kinase-like (PK-like)"/>
    <property type="match status" value="1"/>
</dbReference>
<dbReference type="InterPro" id="IPR017441">
    <property type="entry name" value="Protein_kinase_ATP_BS"/>
</dbReference>
<sequence>MDSALGMKDLIGGRYRIERRLGAGGMGAVYEATDSQGGARVAVKVVTAEVARNELLLSRFEREVRAARALDTPHVVRAIDAGRDGDEGLPFLVMEVLEGEDVRAVFKRLGPVHPDLAVRIVAQACRGLEVAHAQGIVHRDVKPANLFLTRGPQPGERTVKILDFGIAKLAPDPESMAQAGELTSLTQTGSMLGSPLYMAPEQARGHKHIDGRADLWSLGVVLYQALTGVTPHRDSGALGDLIIAICTEPAERVERLAPWVPPAVAAVVHRALDLDPSARFQSAAEMHAALVALLPPGEANAGIHERMLVPLPEPERARLSALPRPPSGPQTFSETPSRGGAPPGPTELRSQAPGAPAASGPYAMVDPPTTRWSGAALGISAETPAAMQIGAPSSAFAAVTQATPPKRRSGALPFVVMAALALVVGGSVAFVGLRAPEGAGQTPAGQTNPGQTAPGMTPTNTPVVEPPATTAPARASAEAEVPAAPSAAPVAASASGSARGLAPWPRASSRGSAAPKPTGKSDIYLGR</sequence>
<feature type="domain" description="Protein kinase" evidence="8">
    <location>
        <begin position="15"/>
        <end position="290"/>
    </location>
</feature>
<keyword evidence="3 9" id="KW-0418">Kinase</keyword>
<accession>A0A4V5PKP4</accession>
<dbReference type="InterPro" id="IPR008271">
    <property type="entry name" value="Ser/Thr_kinase_AS"/>
</dbReference>
<dbReference type="InterPro" id="IPR000719">
    <property type="entry name" value="Prot_kinase_dom"/>
</dbReference>
<keyword evidence="4 5" id="KW-0067">ATP-binding</keyword>
<feature type="binding site" evidence="5">
    <location>
        <position position="44"/>
    </location>
    <ligand>
        <name>ATP</name>
        <dbReference type="ChEBI" id="CHEBI:30616"/>
    </ligand>
</feature>
<reference evidence="9 10" key="1">
    <citation type="submission" date="2019-04" db="EMBL/GenBank/DDBJ databases">
        <authorList>
            <person name="Li Y."/>
            <person name="Wang J."/>
        </authorList>
    </citation>
    <scope>NUCLEOTIDE SEQUENCE [LARGE SCALE GENOMIC DNA]</scope>
    <source>
        <strain evidence="9 10">DSM 14668</strain>
    </source>
</reference>
<feature type="region of interest" description="Disordered" evidence="6">
    <location>
        <begin position="318"/>
        <end position="366"/>
    </location>
</feature>
<evidence type="ECO:0000256" key="5">
    <source>
        <dbReference type="PROSITE-ProRule" id="PRU10141"/>
    </source>
</evidence>
<dbReference type="Pfam" id="PF00069">
    <property type="entry name" value="Pkinase"/>
    <property type="match status" value="1"/>
</dbReference>
<evidence type="ECO:0000256" key="7">
    <source>
        <dbReference type="SAM" id="Phobius"/>
    </source>
</evidence>
<protein>
    <submittedName>
        <fullName evidence="9">Serine/threonine protein kinase</fullName>
    </submittedName>
</protein>
<evidence type="ECO:0000256" key="1">
    <source>
        <dbReference type="ARBA" id="ARBA00022679"/>
    </source>
</evidence>
<name>A0A4V5PKP4_9BACT</name>
<evidence type="ECO:0000256" key="3">
    <source>
        <dbReference type="ARBA" id="ARBA00022777"/>
    </source>
</evidence>
<feature type="transmembrane region" description="Helical" evidence="7">
    <location>
        <begin position="411"/>
        <end position="433"/>
    </location>
</feature>
<dbReference type="Proteomes" id="UP000309215">
    <property type="component" value="Unassembled WGS sequence"/>
</dbReference>
<dbReference type="PROSITE" id="PS00108">
    <property type="entry name" value="PROTEIN_KINASE_ST"/>
    <property type="match status" value="1"/>
</dbReference>
<feature type="compositionally biased region" description="Low complexity" evidence="6">
    <location>
        <begin position="352"/>
        <end position="363"/>
    </location>
</feature>
<evidence type="ECO:0000313" key="10">
    <source>
        <dbReference type="Proteomes" id="UP000309215"/>
    </source>
</evidence>
<dbReference type="PROSITE" id="PS50011">
    <property type="entry name" value="PROTEIN_KINASE_DOM"/>
    <property type="match status" value="1"/>
</dbReference>
<organism evidence="9 10">
    <name type="scientific">Polyangium fumosum</name>
    <dbReference type="NCBI Taxonomy" id="889272"/>
    <lineage>
        <taxon>Bacteria</taxon>
        <taxon>Pseudomonadati</taxon>
        <taxon>Myxococcota</taxon>
        <taxon>Polyangia</taxon>
        <taxon>Polyangiales</taxon>
        <taxon>Polyangiaceae</taxon>
        <taxon>Polyangium</taxon>
    </lineage>
</organism>
<evidence type="ECO:0000256" key="2">
    <source>
        <dbReference type="ARBA" id="ARBA00022741"/>
    </source>
</evidence>
<dbReference type="GO" id="GO:0004674">
    <property type="term" value="F:protein serine/threonine kinase activity"/>
    <property type="evidence" value="ECO:0007669"/>
    <property type="project" value="UniProtKB-KW"/>
</dbReference>
<gene>
    <name evidence="9" type="ORF">E8A74_45695</name>
</gene>
<evidence type="ECO:0000259" key="8">
    <source>
        <dbReference type="PROSITE" id="PS50011"/>
    </source>
</evidence>
<keyword evidence="7" id="KW-1133">Transmembrane helix</keyword>
<dbReference type="OrthoDB" id="5502747at2"/>
<feature type="compositionally biased region" description="Low complexity" evidence="6">
    <location>
        <begin position="457"/>
        <end position="498"/>
    </location>
</feature>
<keyword evidence="9" id="KW-0723">Serine/threonine-protein kinase</keyword>